<evidence type="ECO:0000313" key="2">
    <source>
        <dbReference type="Proteomes" id="UP000054166"/>
    </source>
</evidence>
<dbReference type="Gene3D" id="3.80.10.10">
    <property type="entry name" value="Ribonuclease Inhibitor"/>
    <property type="match status" value="1"/>
</dbReference>
<dbReference type="InterPro" id="IPR032675">
    <property type="entry name" value="LRR_dom_sf"/>
</dbReference>
<dbReference type="HOGENOM" id="CLU_020999_3_3_1"/>
<protein>
    <submittedName>
        <fullName evidence="1">Uncharacterized protein</fullName>
    </submittedName>
</protein>
<accession>A0A0C3FT20</accession>
<organism evidence="1 2">
    <name type="scientific">Piloderma croceum (strain F 1598)</name>
    <dbReference type="NCBI Taxonomy" id="765440"/>
    <lineage>
        <taxon>Eukaryota</taxon>
        <taxon>Fungi</taxon>
        <taxon>Dikarya</taxon>
        <taxon>Basidiomycota</taxon>
        <taxon>Agaricomycotina</taxon>
        <taxon>Agaricomycetes</taxon>
        <taxon>Agaricomycetidae</taxon>
        <taxon>Atheliales</taxon>
        <taxon>Atheliaceae</taxon>
        <taxon>Piloderma</taxon>
    </lineage>
</organism>
<dbReference type="Gene3D" id="1.20.1280.50">
    <property type="match status" value="1"/>
</dbReference>
<gene>
    <name evidence="1" type="ORF">PILCRDRAFT_272944</name>
</gene>
<keyword evidence="2" id="KW-1185">Reference proteome</keyword>
<dbReference type="SUPFAM" id="SSF52047">
    <property type="entry name" value="RNI-like"/>
    <property type="match status" value="1"/>
</dbReference>
<reference evidence="2" key="2">
    <citation type="submission" date="2015-01" db="EMBL/GenBank/DDBJ databases">
        <title>Evolutionary Origins and Diversification of the Mycorrhizal Mutualists.</title>
        <authorList>
            <consortium name="DOE Joint Genome Institute"/>
            <consortium name="Mycorrhizal Genomics Consortium"/>
            <person name="Kohler A."/>
            <person name="Kuo A."/>
            <person name="Nagy L.G."/>
            <person name="Floudas D."/>
            <person name="Copeland A."/>
            <person name="Barry K.W."/>
            <person name="Cichocki N."/>
            <person name="Veneault-Fourrey C."/>
            <person name="LaButti K."/>
            <person name="Lindquist E.A."/>
            <person name="Lipzen A."/>
            <person name="Lundell T."/>
            <person name="Morin E."/>
            <person name="Murat C."/>
            <person name="Riley R."/>
            <person name="Ohm R."/>
            <person name="Sun H."/>
            <person name="Tunlid A."/>
            <person name="Henrissat B."/>
            <person name="Grigoriev I.V."/>
            <person name="Hibbett D.S."/>
            <person name="Martin F."/>
        </authorList>
    </citation>
    <scope>NUCLEOTIDE SEQUENCE [LARGE SCALE GENOMIC DNA]</scope>
    <source>
        <strain evidence="2">F 1598</strain>
    </source>
</reference>
<evidence type="ECO:0000313" key="1">
    <source>
        <dbReference type="EMBL" id="KIM87355.1"/>
    </source>
</evidence>
<dbReference type="OrthoDB" id="3244423at2759"/>
<dbReference type="InParanoid" id="A0A0C3FT20"/>
<dbReference type="AlphaFoldDB" id="A0A0C3FT20"/>
<dbReference type="Proteomes" id="UP000054166">
    <property type="component" value="Unassembled WGS sequence"/>
</dbReference>
<proteinExistence type="predicted"/>
<dbReference type="EMBL" id="KN832979">
    <property type="protein sequence ID" value="KIM87355.1"/>
    <property type="molecule type" value="Genomic_DNA"/>
</dbReference>
<name>A0A0C3FT20_PILCF</name>
<reference evidence="1 2" key="1">
    <citation type="submission" date="2014-04" db="EMBL/GenBank/DDBJ databases">
        <authorList>
            <consortium name="DOE Joint Genome Institute"/>
            <person name="Kuo A."/>
            <person name="Tarkka M."/>
            <person name="Buscot F."/>
            <person name="Kohler A."/>
            <person name="Nagy L.G."/>
            <person name="Floudas D."/>
            <person name="Copeland A."/>
            <person name="Barry K.W."/>
            <person name="Cichocki N."/>
            <person name="Veneault-Fourrey C."/>
            <person name="LaButti K."/>
            <person name="Lindquist E.A."/>
            <person name="Lipzen A."/>
            <person name="Lundell T."/>
            <person name="Morin E."/>
            <person name="Murat C."/>
            <person name="Sun H."/>
            <person name="Tunlid A."/>
            <person name="Henrissat B."/>
            <person name="Grigoriev I.V."/>
            <person name="Hibbett D.S."/>
            <person name="Martin F."/>
            <person name="Nordberg H.P."/>
            <person name="Cantor M.N."/>
            <person name="Hua S.X."/>
        </authorList>
    </citation>
    <scope>NUCLEOTIDE SEQUENCE [LARGE SCALE GENOMIC DNA]</scope>
    <source>
        <strain evidence="1 2">F 1598</strain>
    </source>
</reference>
<dbReference type="STRING" id="765440.A0A0C3FT20"/>
<sequence>MPTHPHIGLPFSSQEEIQSAQSNHIGRIPALDALSANIQPEVDDANNNATAISSLPEEILAIVFEIGHTDFPAERLKDLFEISVSHVSRRWREVALRTPRIWSKIRRVKHQNRLDSIAAYLQRSKVVALDLRIEIGHGVNGLHEDIIPFCRLLSPHCGRCRHLSVTSSAQRNLIKLLECISSVAAPFLQSIDISLSLEGRVFDITNPRQIFAGGAPSLNSIRLRGLALHCYLPPLDSVTNLHLDEVDYRMFTKVDELRKVLLAMTALTHLVVEGEVVDDWPSDIIIELPRLQSLLIRANNDQDIADQILGLLKAISAPALEVLSLQNICDIDFELAINPDALGQTKFPSLRSLTLRDVGLSRPHMSMIARAFPSITHLTHSLHDIEKIVNLLTLLQDVDVHSRSRVKYWPHLHTLALPCASDDETASIHEFVAWRHSTGHPIQRLLLPLHVLSDTSALHEWMDDLRVYVQVEVYTDDSSQYFPTWADNK</sequence>